<dbReference type="CDD" id="cd00093">
    <property type="entry name" value="HTH_XRE"/>
    <property type="match status" value="1"/>
</dbReference>
<dbReference type="KEGG" id="sfj:SAMEA4384070_0628"/>
<name>A0A240ATS1_SERFI</name>
<dbReference type="PANTHER" id="PTHR36511">
    <property type="entry name" value="MERR FAMILY BACTERIAL REGULATORY PROTEIN"/>
    <property type="match status" value="1"/>
</dbReference>
<feature type="domain" description="HTH cro/C1-type" evidence="4">
    <location>
        <begin position="52"/>
        <end position="96"/>
    </location>
</feature>
<dbReference type="OrthoDB" id="9799384at2"/>
<dbReference type="GeneID" id="75025814"/>
<sequence>MKKEKTFRSPAFEAIHSAAEGLHRTGAISLETLRSFDESCLAPVEMLQPQEIKALREQLCLSQPVFARYLNTSVSTIQKWETGVKRPGGVSLKLLSIVRKHGLQVLL</sequence>
<dbReference type="Gene3D" id="1.10.260.40">
    <property type="entry name" value="lambda repressor-like DNA-binding domains"/>
    <property type="match status" value="1"/>
</dbReference>
<accession>A0A240ATS1</accession>
<keyword evidence="3" id="KW-0804">Transcription</keyword>
<reference evidence="5 6" key="1">
    <citation type="submission" date="2017-06" db="EMBL/GenBank/DDBJ databases">
        <authorList>
            <consortium name="Pathogen Informatics"/>
        </authorList>
    </citation>
    <scope>NUCLEOTIDE SEQUENCE [LARGE SCALE GENOMIC DNA]</scope>
    <source>
        <strain evidence="5 6">NCTC12148</strain>
    </source>
</reference>
<evidence type="ECO:0000313" key="5">
    <source>
        <dbReference type="EMBL" id="SNV86832.1"/>
    </source>
</evidence>
<dbReference type="STRING" id="1411141.GCA_001590885_00369"/>
<dbReference type="PROSITE" id="PS50943">
    <property type="entry name" value="HTH_CROC1"/>
    <property type="match status" value="1"/>
</dbReference>
<keyword evidence="6" id="KW-1185">Reference proteome</keyword>
<gene>
    <name evidence="5" type="ORF">SAMEA4384070_00628</name>
</gene>
<dbReference type="PANTHER" id="PTHR36511:SF3">
    <property type="entry name" value="ANTITOXIN HIGA-2"/>
    <property type="match status" value="1"/>
</dbReference>
<dbReference type="GO" id="GO:0003677">
    <property type="term" value="F:DNA binding"/>
    <property type="evidence" value="ECO:0007669"/>
    <property type="project" value="UniProtKB-KW"/>
</dbReference>
<evidence type="ECO:0000259" key="4">
    <source>
        <dbReference type="PROSITE" id="PS50943"/>
    </source>
</evidence>
<organism evidence="5 6">
    <name type="scientific">Serratia ficaria</name>
    <dbReference type="NCBI Taxonomy" id="61651"/>
    <lineage>
        <taxon>Bacteria</taxon>
        <taxon>Pseudomonadati</taxon>
        <taxon>Pseudomonadota</taxon>
        <taxon>Gammaproteobacteria</taxon>
        <taxon>Enterobacterales</taxon>
        <taxon>Yersiniaceae</taxon>
        <taxon>Serratia</taxon>
    </lineage>
</organism>
<dbReference type="InterPro" id="IPR001387">
    <property type="entry name" value="Cro/C1-type_HTH"/>
</dbReference>
<dbReference type="InterPro" id="IPR010982">
    <property type="entry name" value="Lambda_DNA-bd_dom_sf"/>
</dbReference>
<keyword evidence="1" id="KW-0805">Transcription regulation</keyword>
<evidence type="ECO:0000313" key="6">
    <source>
        <dbReference type="Proteomes" id="UP000215134"/>
    </source>
</evidence>
<dbReference type="InterPro" id="IPR052359">
    <property type="entry name" value="HTH-type_reg/antitoxin"/>
</dbReference>
<dbReference type="RefSeq" id="WP_061794817.1">
    <property type="nucleotide sequence ID" value="NZ_CABITV010000003.1"/>
</dbReference>
<proteinExistence type="predicted"/>
<dbReference type="AlphaFoldDB" id="A0A240ATS1"/>
<dbReference type="Pfam" id="PF01381">
    <property type="entry name" value="HTH_3"/>
    <property type="match status" value="1"/>
</dbReference>
<protein>
    <submittedName>
        <fullName evidence="5">Putative zinc finger/helix-turn-helix protein, YgiT family</fullName>
    </submittedName>
</protein>
<keyword evidence="2" id="KW-0238">DNA-binding</keyword>
<evidence type="ECO:0000256" key="3">
    <source>
        <dbReference type="ARBA" id="ARBA00023163"/>
    </source>
</evidence>
<evidence type="ECO:0000256" key="2">
    <source>
        <dbReference type="ARBA" id="ARBA00023125"/>
    </source>
</evidence>
<dbReference type="Proteomes" id="UP000215134">
    <property type="component" value="Chromosome 1"/>
</dbReference>
<dbReference type="SUPFAM" id="SSF47413">
    <property type="entry name" value="lambda repressor-like DNA-binding domains"/>
    <property type="match status" value="1"/>
</dbReference>
<dbReference type="EMBL" id="LT906479">
    <property type="protein sequence ID" value="SNV86832.1"/>
    <property type="molecule type" value="Genomic_DNA"/>
</dbReference>
<evidence type="ECO:0000256" key="1">
    <source>
        <dbReference type="ARBA" id="ARBA00023015"/>
    </source>
</evidence>